<dbReference type="GO" id="GO:0005576">
    <property type="term" value="C:extracellular region"/>
    <property type="evidence" value="ECO:0007669"/>
    <property type="project" value="UniProtKB-SubCell"/>
</dbReference>
<dbReference type="RefSeq" id="WP_193113614.1">
    <property type="nucleotide sequence ID" value="NZ_CP041165.1"/>
</dbReference>
<dbReference type="InterPro" id="IPR042187">
    <property type="entry name" value="Flagellin_C_sub2"/>
</dbReference>
<dbReference type="InterPro" id="IPR001029">
    <property type="entry name" value="Flagellin_N"/>
</dbReference>
<dbReference type="Proteomes" id="UP000593910">
    <property type="component" value="Chromosome"/>
</dbReference>
<proteinExistence type="inferred from homology"/>
<keyword evidence="6" id="KW-0282">Flagellum</keyword>
<sequence>MGFKINTNVSSLYTNLSTQNSQKALDRTLAMLASGDALANAANDAAGLAISDGLSAQVSGYGQAMMNINDGIGLVQTADGAVQGLNDNLNRIRTLTLQASNGTLNDSDRAIIQKEIDGVLKSMDSIVQGTSFNGKNLLDGSESLTLQIGANSGETQRLNIPDMSTANLVGSIDVTTVTGRSNALDSIDSAMEQINSTQATIGASQNQLESTFRNISQSQINIASAESQIRDVDFAKESMNFSQQNIMTQAGSFAQAQANTSLASVMRLLK</sequence>
<dbReference type="Gene3D" id="1.20.1330.10">
    <property type="entry name" value="f41 fragment of flagellin, N-terminal domain"/>
    <property type="match status" value="2"/>
</dbReference>
<keyword evidence="6" id="KW-0969">Cilium</keyword>
<reference evidence="6 7" key="1">
    <citation type="submission" date="2019-06" db="EMBL/GenBank/DDBJ databases">
        <title>Sulfurimonas gotlandica sp. nov., a chemoautotrophic and psychrotolerant epsilonproteobacterium isolated from a pelagic redoxcline, and an emended description of the genus Sulfurimonas.</title>
        <authorList>
            <person name="Wang S."/>
            <person name="Jiang L."/>
            <person name="Shao Z."/>
        </authorList>
    </citation>
    <scope>NUCLEOTIDE SEQUENCE [LARGE SCALE GENOMIC DNA]</scope>
    <source>
        <strain evidence="6 7">B2</strain>
    </source>
</reference>
<dbReference type="PRINTS" id="PR00207">
    <property type="entry name" value="FLAGELLIN"/>
</dbReference>
<evidence type="ECO:0000313" key="6">
    <source>
        <dbReference type="EMBL" id="QOP42293.1"/>
    </source>
</evidence>
<keyword evidence="7" id="KW-1185">Reference proteome</keyword>
<keyword evidence="2 3" id="KW-0975">Bacterial flagellum</keyword>
<dbReference type="Gene3D" id="6.10.10.10">
    <property type="entry name" value="Flagellar export chaperone, C-terminal domain"/>
    <property type="match status" value="1"/>
</dbReference>
<keyword evidence="6" id="KW-0966">Cell projection</keyword>
<feature type="domain" description="Flagellin N-terminal" evidence="4">
    <location>
        <begin position="5"/>
        <end position="141"/>
    </location>
</feature>
<dbReference type="Pfam" id="PF00700">
    <property type="entry name" value="Flagellin_C"/>
    <property type="match status" value="1"/>
</dbReference>
<dbReference type="EMBL" id="CP041165">
    <property type="protein sequence ID" value="QOP42293.1"/>
    <property type="molecule type" value="Genomic_DNA"/>
</dbReference>
<comment type="subcellular location">
    <subcellularLocation>
        <location evidence="3">Secreted</location>
    </subcellularLocation>
    <subcellularLocation>
        <location evidence="3">Bacterial flagellum</location>
    </subcellularLocation>
</comment>
<dbReference type="AlphaFoldDB" id="A0A7M1AXW6"/>
<evidence type="ECO:0000259" key="4">
    <source>
        <dbReference type="Pfam" id="PF00669"/>
    </source>
</evidence>
<evidence type="ECO:0000256" key="3">
    <source>
        <dbReference type="RuleBase" id="RU362073"/>
    </source>
</evidence>
<dbReference type="PANTHER" id="PTHR42792">
    <property type="entry name" value="FLAGELLIN"/>
    <property type="match status" value="1"/>
</dbReference>
<dbReference type="Pfam" id="PF00669">
    <property type="entry name" value="Flagellin_N"/>
    <property type="match status" value="1"/>
</dbReference>
<comment type="similarity">
    <text evidence="1 3">Belongs to the bacterial flagellin family.</text>
</comment>
<dbReference type="GO" id="GO:0005198">
    <property type="term" value="F:structural molecule activity"/>
    <property type="evidence" value="ECO:0007669"/>
    <property type="project" value="UniProtKB-UniRule"/>
</dbReference>
<organism evidence="6 7">
    <name type="scientific">Sulfurimonas marina</name>
    <dbReference type="NCBI Taxonomy" id="2590551"/>
    <lineage>
        <taxon>Bacteria</taxon>
        <taxon>Pseudomonadati</taxon>
        <taxon>Campylobacterota</taxon>
        <taxon>Epsilonproteobacteria</taxon>
        <taxon>Campylobacterales</taxon>
        <taxon>Sulfurimonadaceae</taxon>
        <taxon>Sulfurimonas</taxon>
    </lineage>
</organism>
<gene>
    <name evidence="6" type="ORF">FJR03_11315</name>
</gene>
<dbReference type="InterPro" id="IPR046358">
    <property type="entry name" value="Flagellin_C"/>
</dbReference>
<name>A0A7M1AXW6_9BACT</name>
<feature type="domain" description="Flagellin C-terminal" evidence="5">
    <location>
        <begin position="184"/>
        <end position="269"/>
    </location>
</feature>
<dbReference type="SUPFAM" id="SSF64518">
    <property type="entry name" value="Phase 1 flagellin"/>
    <property type="match status" value="1"/>
</dbReference>
<evidence type="ECO:0000256" key="1">
    <source>
        <dbReference type="ARBA" id="ARBA00005709"/>
    </source>
</evidence>
<evidence type="ECO:0000313" key="7">
    <source>
        <dbReference type="Proteomes" id="UP000593910"/>
    </source>
</evidence>
<evidence type="ECO:0000256" key="2">
    <source>
        <dbReference type="ARBA" id="ARBA00023143"/>
    </source>
</evidence>
<keyword evidence="3" id="KW-0964">Secreted</keyword>
<dbReference type="InterPro" id="IPR001492">
    <property type="entry name" value="Flagellin"/>
</dbReference>
<dbReference type="PANTHER" id="PTHR42792:SF2">
    <property type="entry name" value="FLAGELLIN"/>
    <property type="match status" value="1"/>
</dbReference>
<protein>
    <recommendedName>
        <fullName evidence="3">Flagellin</fullName>
    </recommendedName>
</protein>
<comment type="function">
    <text evidence="3">Flagellin is the subunit protein which polymerizes to form the filaments of bacterial flagella.</text>
</comment>
<evidence type="ECO:0000259" key="5">
    <source>
        <dbReference type="Pfam" id="PF00700"/>
    </source>
</evidence>
<dbReference type="KEGG" id="smax:FJR03_11315"/>
<accession>A0A7M1AXW6</accession>
<dbReference type="GO" id="GO:0009288">
    <property type="term" value="C:bacterial-type flagellum"/>
    <property type="evidence" value="ECO:0007669"/>
    <property type="project" value="UniProtKB-SubCell"/>
</dbReference>